<dbReference type="RefSeq" id="WP_132550992.1">
    <property type="nucleotide sequence ID" value="NZ_SMAA01000017.1"/>
</dbReference>
<dbReference type="Pfam" id="PF09704">
    <property type="entry name" value="Cas_Cas5d"/>
    <property type="match status" value="1"/>
</dbReference>
<keyword evidence="3" id="KW-1185">Reference proteome</keyword>
<comment type="caution">
    <text evidence="2">The sequence shown here is derived from an EMBL/GenBank/DDBJ whole genome shotgun (WGS) entry which is preliminary data.</text>
</comment>
<dbReference type="EMBL" id="SMAA01000017">
    <property type="protein sequence ID" value="TCS77236.1"/>
    <property type="molecule type" value="Genomic_DNA"/>
</dbReference>
<dbReference type="NCBIfam" id="TIGR02593">
    <property type="entry name" value="CRISPR_cas5"/>
    <property type="match status" value="1"/>
</dbReference>
<dbReference type="InterPro" id="IPR021124">
    <property type="entry name" value="CRISPR-assoc_prot_Cas5"/>
</dbReference>
<evidence type="ECO:0000313" key="3">
    <source>
        <dbReference type="Proteomes" id="UP000295188"/>
    </source>
</evidence>
<organism evidence="2 3">
    <name type="scientific">Pectinatus cerevisiiphilus</name>
    <dbReference type="NCBI Taxonomy" id="86956"/>
    <lineage>
        <taxon>Bacteria</taxon>
        <taxon>Bacillati</taxon>
        <taxon>Bacillota</taxon>
        <taxon>Negativicutes</taxon>
        <taxon>Selenomonadales</taxon>
        <taxon>Selenomonadaceae</taxon>
        <taxon>Pectinatus</taxon>
    </lineage>
</organism>
<protein>
    <submittedName>
        <fullName evidence="2">CRISPR-associated protein Cas5t</fullName>
    </submittedName>
</protein>
<dbReference type="Proteomes" id="UP000295188">
    <property type="component" value="Unassembled WGS sequence"/>
</dbReference>
<gene>
    <name evidence="2" type="ORF">EDC37_1177</name>
</gene>
<dbReference type="InterPro" id="IPR013337">
    <property type="entry name" value="CRISPR-assoc_prot_Cas5_Tneap"/>
</dbReference>
<accession>A0A4R3K3J0</accession>
<evidence type="ECO:0000313" key="2">
    <source>
        <dbReference type="EMBL" id="TCS77236.1"/>
    </source>
</evidence>
<reference evidence="2 3" key="1">
    <citation type="submission" date="2019-03" db="EMBL/GenBank/DDBJ databases">
        <title>Genomic Encyclopedia of Type Strains, Phase IV (KMG-IV): sequencing the most valuable type-strain genomes for metagenomic binning, comparative biology and taxonomic classification.</title>
        <authorList>
            <person name="Goeker M."/>
        </authorList>
    </citation>
    <scope>NUCLEOTIDE SEQUENCE [LARGE SCALE GENOMIC DNA]</scope>
    <source>
        <strain evidence="2 3">DSM 20467</strain>
    </source>
</reference>
<dbReference type="NCBIfam" id="TIGR01895">
    <property type="entry name" value="cas_Cas5t"/>
    <property type="match status" value="1"/>
</dbReference>
<dbReference type="GO" id="GO:0051607">
    <property type="term" value="P:defense response to virus"/>
    <property type="evidence" value="ECO:0007669"/>
    <property type="project" value="UniProtKB-KW"/>
</dbReference>
<dbReference type="AlphaFoldDB" id="A0A4R3K3J0"/>
<dbReference type="GO" id="GO:0043571">
    <property type="term" value="P:maintenance of CRISPR repeat elements"/>
    <property type="evidence" value="ECO:0007669"/>
    <property type="project" value="InterPro"/>
</dbReference>
<evidence type="ECO:0000256" key="1">
    <source>
        <dbReference type="ARBA" id="ARBA00023118"/>
    </source>
</evidence>
<dbReference type="Gene3D" id="3.30.70.2660">
    <property type="match status" value="1"/>
</dbReference>
<keyword evidence="1" id="KW-0051">Antiviral defense</keyword>
<dbReference type="InterPro" id="IPR013422">
    <property type="entry name" value="CRISPR-assoc_prot_Cas5_N"/>
</dbReference>
<name>A0A4R3K3J0_9FIRM</name>
<proteinExistence type="predicted"/>
<sequence length="240" mass="28029">MNKVIRVKCCQQLPNYRKPTSFQIKETYPLPPYSTIIGMVHSACGFIKYHPMDISVQGKYHSSISEMYTKYAFGIQYEADRHQDWVKNGNKKDGINIGIGYIELLTDVELVIHIKPENETELELIKEGLLKPQNYLSLGRHEDLLRVDEVAVVEVKEWNDNVVLEQYEAYIPVKYLDETSLRQVGTIYNLNKVFHTDKQNLRRWNEKVRVAHTAIFKDIEFDEDKDAIYIDEDSIPLFLA</sequence>
<dbReference type="OrthoDB" id="1805474at2"/>